<dbReference type="Gene3D" id="3.40.30.10">
    <property type="entry name" value="Glutaredoxin"/>
    <property type="match status" value="1"/>
</dbReference>
<dbReference type="Pfam" id="PF00578">
    <property type="entry name" value="AhpC-TSA"/>
    <property type="match status" value="1"/>
</dbReference>
<comment type="caution">
    <text evidence="2">The sequence shown here is derived from an EMBL/GenBank/DDBJ whole genome shotgun (WGS) entry which is preliminary data.</text>
</comment>
<dbReference type="Proteomes" id="UP000291822">
    <property type="component" value="Unassembled WGS sequence"/>
</dbReference>
<dbReference type="GO" id="GO:0016209">
    <property type="term" value="F:antioxidant activity"/>
    <property type="evidence" value="ECO:0007669"/>
    <property type="project" value="InterPro"/>
</dbReference>
<evidence type="ECO:0000313" key="2">
    <source>
        <dbReference type="EMBL" id="TCI07371.1"/>
    </source>
</evidence>
<dbReference type="InterPro" id="IPR036249">
    <property type="entry name" value="Thioredoxin-like_sf"/>
</dbReference>
<dbReference type="PANTHER" id="PTHR42852">
    <property type="entry name" value="THIOL:DISULFIDE INTERCHANGE PROTEIN DSBE"/>
    <property type="match status" value="1"/>
</dbReference>
<name>A0A4R0YR85_9GAMM</name>
<evidence type="ECO:0000259" key="1">
    <source>
        <dbReference type="PROSITE" id="PS51352"/>
    </source>
</evidence>
<evidence type="ECO:0000313" key="3">
    <source>
        <dbReference type="Proteomes" id="UP000291822"/>
    </source>
</evidence>
<organism evidence="2 3">
    <name type="scientific">Dyella soli</name>
    <dbReference type="NCBI Taxonomy" id="522319"/>
    <lineage>
        <taxon>Bacteria</taxon>
        <taxon>Pseudomonadati</taxon>
        <taxon>Pseudomonadota</taxon>
        <taxon>Gammaproteobacteria</taxon>
        <taxon>Lysobacterales</taxon>
        <taxon>Rhodanobacteraceae</taxon>
        <taxon>Dyella</taxon>
    </lineage>
</organism>
<dbReference type="PROSITE" id="PS51352">
    <property type="entry name" value="THIOREDOXIN_2"/>
    <property type="match status" value="1"/>
</dbReference>
<dbReference type="InterPro" id="IPR000866">
    <property type="entry name" value="AhpC/TSA"/>
</dbReference>
<dbReference type="AlphaFoldDB" id="A0A4R0YR85"/>
<dbReference type="InterPro" id="IPR013766">
    <property type="entry name" value="Thioredoxin_domain"/>
</dbReference>
<reference evidence="2 3" key="1">
    <citation type="submission" date="2019-02" db="EMBL/GenBank/DDBJ databases">
        <title>Dyella amyloliquefaciens sp. nov., isolated from forest soil.</title>
        <authorList>
            <person name="Gao Z.-H."/>
            <person name="Qiu L.-H."/>
        </authorList>
    </citation>
    <scope>NUCLEOTIDE SEQUENCE [LARGE SCALE GENOMIC DNA]</scope>
    <source>
        <strain evidence="2 3">KACC 12747</strain>
    </source>
</reference>
<proteinExistence type="predicted"/>
<keyword evidence="3" id="KW-1185">Reference proteome</keyword>
<sequence>MPKLHGRWGRTGAMTSHGRLLLSVLAWLAWAIALAGPADQSPATAATTGVLDLPVEGRLPSLDGATGWVDSPRLSPTDLHGKVVLVDFWTYSCINSIRQFPYVRAWAQKYRDQGLVVIGVHSPEFAFERDAANVRQALVDLHIGPPVHTAIDSRHGIWQAFDNAYWPALYFIDARGNIRHHVFGEGEYDKSERVIQQLLREAGASNVSRDLVVVDGRGVEAAPDWDEVKSPESYVGSERRQNFVSTGGSLFKERSDYAVPAQLSLNHWALAGDWTVQPQSAVLNKPNGRIVYRFHARDLNLVMGPAAAGTPVRFRVLIDGKPPGAAHGDDTDENGYGKVTKPRMYQLLRQPPPISEREFTIEFLDPGVESFVFTFG</sequence>
<gene>
    <name evidence="2" type="ORF">EZM97_32840</name>
</gene>
<protein>
    <submittedName>
        <fullName evidence="2">Redoxin domain-containing protein</fullName>
    </submittedName>
</protein>
<dbReference type="GO" id="GO:0016491">
    <property type="term" value="F:oxidoreductase activity"/>
    <property type="evidence" value="ECO:0007669"/>
    <property type="project" value="InterPro"/>
</dbReference>
<dbReference type="EMBL" id="SJTG01000005">
    <property type="protein sequence ID" value="TCI07371.1"/>
    <property type="molecule type" value="Genomic_DNA"/>
</dbReference>
<accession>A0A4R0YR85</accession>
<dbReference type="InterPro" id="IPR050553">
    <property type="entry name" value="Thioredoxin_ResA/DsbE_sf"/>
</dbReference>
<dbReference type="Pfam" id="PF17991">
    <property type="entry name" value="Thioredoxin_10"/>
    <property type="match status" value="1"/>
</dbReference>
<dbReference type="InterPro" id="IPR041017">
    <property type="entry name" value="Thioredoxin_10"/>
</dbReference>
<feature type="domain" description="Thioredoxin" evidence="1">
    <location>
        <begin position="32"/>
        <end position="200"/>
    </location>
</feature>
<dbReference type="PANTHER" id="PTHR42852:SF13">
    <property type="entry name" value="PROTEIN DIPZ"/>
    <property type="match status" value="1"/>
</dbReference>
<dbReference type="Gene3D" id="2.60.120.260">
    <property type="entry name" value="Galactose-binding domain-like"/>
    <property type="match status" value="1"/>
</dbReference>
<dbReference type="SUPFAM" id="SSF52833">
    <property type="entry name" value="Thioredoxin-like"/>
    <property type="match status" value="1"/>
</dbReference>